<dbReference type="CDD" id="cd04301">
    <property type="entry name" value="NAT_SF"/>
    <property type="match status" value="1"/>
</dbReference>
<gene>
    <name evidence="4" type="ORF">F1D05_30275</name>
</gene>
<dbReference type="KEGG" id="kqi:F1D05_30275"/>
<keyword evidence="5" id="KW-1185">Reference proteome</keyword>
<organism evidence="4 5">
    <name type="scientific">Kribbella qitaiheensis</name>
    <dbReference type="NCBI Taxonomy" id="1544730"/>
    <lineage>
        <taxon>Bacteria</taxon>
        <taxon>Bacillati</taxon>
        <taxon>Actinomycetota</taxon>
        <taxon>Actinomycetes</taxon>
        <taxon>Propionibacteriales</taxon>
        <taxon>Kribbellaceae</taxon>
        <taxon>Kribbella</taxon>
    </lineage>
</organism>
<feature type="domain" description="N-acetyltransferase" evidence="3">
    <location>
        <begin position="2"/>
        <end position="165"/>
    </location>
</feature>
<reference evidence="5" key="1">
    <citation type="submission" date="2019-09" db="EMBL/GenBank/DDBJ databases">
        <title>Antimicrobial potential of Antarctic Bacteria.</title>
        <authorList>
            <person name="Benaud N."/>
            <person name="Edwards R.J."/>
            <person name="Ferrari B.C."/>
        </authorList>
    </citation>
    <scope>NUCLEOTIDE SEQUENCE [LARGE SCALE GENOMIC DNA]</scope>
    <source>
        <strain evidence="5">SPB151</strain>
    </source>
</reference>
<evidence type="ECO:0000313" key="4">
    <source>
        <dbReference type="EMBL" id="QNE21429.1"/>
    </source>
</evidence>
<dbReference type="SUPFAM" id="SSF55729">
    <property type="entry name" value="Acyl-CoA N-acyltransferases (Nat)"/>
    <property type="match status" value="1"/>
</dbReference>
<dbReference type="PANTHER" id="PTHR43877">
    <property type="entry name" value="AMINOALKYLPHOSPHONATE N-ACETYLTRANSFERASE-RELATED-RELATED"/>
    <property type="match status" value="1"/>
</dbReference>
<evidence type="ECO:0000313" key="5">
    <source>
        <dbReference type="Proteomes" id="UP000515563"/>
    </source>
</evidence>
<evidence type="ECO:0000256" key="2">
    <source>
        <dbReference type="ARBA" id="ARBA00023315"/>
    </source>
</evidence>
<accession>A0A7G6X5B4</accession>
<dbReference type="InterPro" id="IPR000182">
    <property type="entry name" value="GNAT_dom"/>
</dbReference>
<keyword evidence="1 4" id="KW-0808">Transferase</keyword>
<protein>
    <submittedName>
        <fullName evidence="4">GNAT family N-acetyltransferase</fullName>
    </submittedName>
</protein>
<dbReference type="AlphaFoldDB" id="A0A7G6X5B4"/>
<dbReference type="InterPro" id="IPR050832">
    <property type="entry name" value="Bact_Acetyltransf"/>
</dbReference>
<dbReference type="GO" id="GO:0016747">
    <property type="term" value="F:acyltransferase activity, transferring groups other than amino-acyl groups"/>
    <property type="evidence" value="ECO:0007669"/>
    <property type="project" value="InterPro"/>
</dbReference>
<evidence type="ECO:0000256" key="1">
    <source>
        <dbReference type="ARBA" id="ARBA00022679"/>
    </source>
</evidence>
<sequence length="168" mass="18891">MIEVYRAREADAEAIGLVHASSWQAAYAPFFDEDFAAEQIASRLDRWHQRVADGDGLIMVGAVDDRVLAFSWSLSSVERPGLAEILSFYGHPDGWGTGVVATLMDETLRQLRADGFEQVHLWTLRDTPQSRRFYTKTGFTETGATRPRDFGNGEPLAQLEYELAELTY</sequence>
<proteinExistence type="predicted"/>
<dbReference type="RefSeq" id="WP_185443832.1">
    <property type="nucleotide sequence ID" value="NZ_CP043661.1"/>
</dbReference>
<dbReference type="EMBL" id="CP043661">
    <property type="protein sequence ID" value="QNE21429.1"/>
    <property type="molecule type" value="Genomic_DNA"/>
</dbReference>
<keyword evidence="2" id="KW-0012">Acyltransferase</keyword>
<dbReference type="InterPro" id="IPR016181">
    <property type="entry name" value="Acyl_CoA_acyltransferase"/>
</dbReference>
<reference evidence="4 5" key="2">
    <citation type="journal article" date="2020" name="Microbiol. Resour. Announc.">
        <title>Antarctic desert soil bacteria exhibit high novel natural product potential, evaluated through long-read genome sequencing and comparative genomics.</title>
        <authorList>
            <person name="Benaud N."/>
            <person name="Edwards R.J."/>
            <person name="Amos T.G."/>
            <person name="D'Agostino P.M."/>
            <person name="Gutierrez-Chavez C."/>
            <person name="Montgomery K."/>
            <person name="Nicetic I."/>
            <person name="Ferrari B.C."/>
        </authorList>
    </citation>
    <scope>NUCLEOTIDE SEQUENCE [LARGE SCALE GENOMIC DNA]</scope>
    <source>
        <strain evidence="4 5">SPB151</strain>
    </source>
</reference>
<dbReference type="Pfam" id="PF00583">
    <property type="entry name" value="Acetyltransf_1"/>
    <property type="match status" value="1"/>
</dbReference>
<dbReference type="PROSITE" id="PS51186">
    <property type="entry name" value="GNAT"/>
    <property type="match status" value="1"/>
</dbReference>
<dbReference type="Gene3D" id="3.40.630.30">
    <property type="match status" value="1"/>
</dbReference>
<name>A0A7G6X5B4_9ACTN</name>
<dbReference type="Proteomes" id="UP000515563">
    <property type="component" value="Chromosome"/>
</dbReference>
<evidence type="ECO:0000259" key="3">
    <source>
        <dbReference type="PROSITE" id="PS51186"/>
    </source>
</evidence>